<evidence type="ECO:0000313" key="3">
    <source>
        <dbReference type="EMBL" id="KXN73987.1"/>
    </source>
</evidence>
<dbReference type="Pfam" id="PF00134">
    <property type="entry name" value="Cyclin_N"/>
    <property type="match status" value="1"/>
</dbReference>
<dbReference type="GO" id="GO:0006357">
    <property type="term" value="P:regulation of transcription by RNA polymerase II"/>
    <property type="evidence" value="ECO:0007669"/>
    <property type="project" value="InterPro"/>
</dbReference>
<dbReference type="PIRSF" id="PIRSF028758">
    <property type="entry name" value="Cyclin, C/H/G types"/>
    <property type="match status" value="1"/>
</dbReference>
<dbReference type="EMBL" id="KQ964429">
    <property type="protein sequence ID" value="KXN73987.1"/>
    <property type="molecule type" value="Genomic_DNA"/>
</dbReference>
<proteinExistence type="inferred from homology"/>
<protein>
    <submittedName>
        <fullName evidence="3">C/H/G cyclin</fullName>
    </submittedName>
</protein>
<accession>A0A137PG58</accession>
<organism evidence="3 4">
    <name type="scientific">Conidiobolus coronatus (strain ATCC 28846 / CBS 209.66 / NRRL 28638)</name>
    <name type="common">Delacroixia coronata</name>
    <dbReference type="NCBI Taxonomy" id="796925"/>
    <lineage>
        <taxon>Eukaryota</taxon>
        <taxon>Fungi</taxon>
        <taxon>Fungi incertae sedis</taxon>
        <taxon>Zoopagomycota</taxon>
        <taxon>Entomophthoromycotina</taxon>
        <taxon>Entomophthoromycetes</taxon>
        <taxon>Entomophthorales</taxon>
        <taxon>Ancylistaceae</taxon>
        <taxon>Conidiobolus</taxon>
    </lineage>
</organism>
<dbReference type="InterPro" id="IPR013763">
    <property type="entry name" value="Cyclin-like_dom"/>
</dbReference>
<dbReference type="SMART" id="SM00385">
    <property type="entry name" value="CYCLIN"/>
    <property type="match status" value="2"/>
</dbReference>
<dbReference type="InterPro" id="IPR006671">
    <property type="entry name" value="Cyclin_N"/>
</dbReference>
<gene>
    <name evidence="3" type="ORF">CONCODRAFT_3061</name>
</gene>
<keyword evidence="1" id="KW-0195">Cyclin</keyword>
<name>A0A137PG58_CONC2</name>
<dbReference type="STRING" id="796925.A0A137PG58"/>
<keyword evidence="4" id="KW-1185">Reference proteome</keyword>
<dbReference type="OrthoDB" id="10266018at2759"/>
<feature type="domain" description="Cyclin-like" evidence="2">
    <location>
        <begin position="148"/>
        <end position="268"/>
    </location>
</feature>
<dbReference type="SUPFAM" id="SSF47954">
    <property type="entry name" value="Cyclin-like"/>
    <property type="match status" value="2"/>
</dbReference>
<evidence type="ECO:0000256" key="1">
    <source>
        <dbReference type="RuleBase" id="RU000383"/>
    </source>
</evidence>
<dbReference type="PANTHER" id="PTHR10026">
    <property type="entry name" value="CYCLIN"/>
    <property type="match status" value="1"/>
</dbReference>
<feature type="domain" description="Cyclin-like" evidence="2">
    <location>
        <begin position="38"/>
        <end position="135"/>
    </location>
</feature>
<dbReference type="InterPro" id="IPR036915">
    <property type="entry name" value="Cyclin-like_sf"/>
</dbReference>
<dbReference type="GO" id="GO:0016538">
    <property type="term" value="F:cyclin-dependent protein serine/threonine kinase regulator activity"/>
    <property type="evidence" value="ECO:0007669"/>
    <property type="project" value="InterPro"/>
</dbReference>
<evidence type="ECO:0000259" key="2">
    <source>
        <dbReference type="SMART" id="SM00385"/>
    </source>
</evidence>
<dbReference type="InterPro" id="IPR043198">
    <property type="entry name" value="Cyclin/Ssn8"/>
</dbReference>
<reference evidence="3 4" key="1">
    <citation type="journal article" date="2015" name="Genome Biol. Evol.">
        <title>Phylogenomic analyses indicate that early fungi evolved digesting cell walls of algal ancestors of land plants.</title>
        <authorList>
            <person name="Chang Y."/>
            <person name="Wang S."/>
            <person name="Sekimoto S."/>
            <person name="Aerts A.L."/>
            <person name="Choi C."/>
            <person name="Clum A."/>
            <person name="LaButti K.M."/>
            <person name="Lindquist E.A."/>
            <person name="Yee Ngan C."/>
            <person name="Ohm R.A."/>
            <person name="Salamov A.A."/>
            <person name="Grigoriev I.V."/>
            <person name="Spatafora J.W."/>
            <person name="Berbee M.L."/>
        </authorList>
    </citation>
    <scope>NUCLEOTIDE SEQUENCE [LARGE SCALE GENOMIC DNA]</scope>
    <source>
        <strain evidence="3 4">NRRL 28638</strain>
    </source>
</reference>
<comment type="similarity">
    <text evidence="1">Belongs to the cyclin family.</text>
</comment>
<sequence>MSCNYWESSQYKYWLFKNLKNSKSYQEDLELISVQDLNLIHIYFAEWKRLRLRQKIIASATTYFKRFYYRNSFRFTEPFLVATTSMYIACKVEEFPHHITTVVNESMHVLLDSSPSFRLPYDACDVCEFELILLEELNCNTLIHHPYHPLQKYLVELNLSLEQKKTAWYITNDTYKTPLILLHAPHMIALAALMMSCQYHHQEDVKSSPLNRPNNNDEDQGIEFNEEFEFDKVDQPQVVEEAFSIENWFSNLNVDLEEIADIIQQIIHMYFIWTNKYQDSKALTLLRKLHTGLP</sequence>
<dbReference type="AlphaFoldDB" id="A0A137PG58"/>
<dbReference type="OMA" id="CLLHPPH"/>
<dbReference type="Gene3D" id="1.10.472.10">
    <property type="entry name" value="Cyclin-like"/>
    <property type="match status" value="2"/>
</dbReference>
<evidence type="ECO:0000313" key="4">
    <source>
        <dbReference type="Proteomes" id="UP000070444"/>
    </source>
</evidence>
<dbReference type="Proteomes" id="UP000070444">
    <property type="component" value="Unassembled WGS sequence"/>
</dbReference>